<keyword evidence="3 8" id="KW-0375">Hydrogen ion transport</keyword>
<evidence type="ECO:0000313" key="9">
    <source>
        <dbReference type="EMBL" id="KIL97518.1"/>
    </source>
</evidence>
<evidence type="ECO:0000256" key="2">
    <source>
        <dbReference type="ARBA" id="ARBA00022448"/>
    </source>
</evidence>
<comment type="similarity">
    <text evidence="8">Belongs to the ATPase delta chain family.</text>
</comment>
<keyword evidence="8" id="KW-1003">Cell membrane</keyword>
<dbReference type="InterPro" id="IPR000711">
    <property type="entry name" value="ATPase_OSCP/dsu"/>
</dbReference>
<dbReference type="GO" id="GO:0045259">
    <property type="term" value="C:proton-transporting ATP synthase complex"/>
    <property type="evidence" value="ECO:0007669"/>
    <property type="project" value="UniProtKB-KW"/>
</dbReference>
<keyword evidence="7 8" id="KW-0066">ATP synthesis</keyword>
<dbReference type="GO" id="GO:0005886">
    <property type="term" value="C:plasma membrane"/>
    <property type="evidence" value="ECO:0007669"/>
    <property type="project" value="UniProtKB-SubCell"/>
</dbReference>
<evidence type="ECO:0000313" key="10">
    <source>
        <dbReference type="Proteomes" id="UP000031971"/>
    </source>
</evidence>
<dbReference type="NCBIfam" id="TIGR01145">
    <property type="entry name" value="ATP_synt_delta"/>
    <property type="match status" value="1"/>
</dbReference>
<dbReference type="NCBIfam" id="NF004406">
    <property type="entry name" value="PRK05758.3-2"/>
    <property type="match status" value="1"/>
</dbReference>
<dbReference type="PRINTS" id="PR00125">
    <property type="entry name" value="ATPASEDELTA"/>
</dbReference>
<dbReference type="Proteomes" id="UP000031971">
    <property type="component" value="Unassembled WGS sequence"/>
</dbReference>
<keyword evidence="4 8" id="KW-0406">Ion transport</keyword>
<evidence type="ECO:0000256" key="3">
    <source>
        <dbReference type="ARBA" id="ARBA00022781"/>
    </source>
</evidence>
<evidence type="ECO:0000256" key="5">
    <source>
        <dbReference type="ARBA" id="ARBA00023136"/>
    </source>
</evidence>
<evidence type="ECO:0000256" key="1">
    <source>
        <dbReference type="ARBA" id="ARBA00004370"/>
    </source>
</evidence>
<keyword evidence="5 8" id="KW-0472">Membrane</keyword>
<evidence type="ECO:0000256" key="6">
    <source>
        <dbReference type="ARBA" id="ARBA00023196"/>
    </source>
</evidence>
<dbReference type="PANTHER" id="PTHR11910">
    <property type="entry name" value="ATP SYNTHASE DELTA CHAIN"/>
    <property type="match status" value="1"/>
</dbReference>
<dbReference type="RefSeq" id="WP_041041990.1">
    <property type="nucleotide sequence ID" value="NZ_JXSL01000030.1"/>
</dbReference>
<name>A0A0C2YQW1_PARME</name>
<dbReference type="Pfam" id="PF00213">
    <property type="entry name" value="OSCP"/>
    <property type="match status" value="1"/>
</dbReference>
<dbReference type="OrthoDB" id="9796185at2"/>
<dbReference type="EMBL" id="JXSL01000030">
    <property type="protein sequence ID" value="KIL97518.1"/>
    <property type="molecule type" value="Genomic_DNA"/>
</dbReference>
<sequence>MPSETIGVIADRYATALFELADSSGSLDQVAGDLKTLQAMLRESADLRRVVDSPVLSRTDQGKAISAVAKAAGFSELTNKFLGLAAQNRRLHTLPGVIASYLGRLAARRGEKSATVASAVALTPAQQDALTTALKAAFGGNVAVEVKVDPSLLGGLVVQVGSRMVDSSLKTKLQHLKLAMKGVG</sequence>
<dbReference type="HAMAP" id="MF_01416">
    <property type="entry name" value="ATP_synth_delta_bact"/>
    <property type="match status" value="1"/>
</dbReference>
<comment type="caution">
    <text evidence="9">The sequence shown here is derived from an EMBL/GenBank/DDBJ whole genome shotgun (WGS) entry which is preliminary data.</text>
</comment>
<dbReference type="AlphaFoldDB" id="A0A0C2YQW1"/>
<dbReference type="PROSITE" id="PS00389">
    <property type="entry name" value="ATPASE_DELTA"/>
    <property type="match status" value="1"/>
</dbReference>
<comment type="function">
    <text evidence="8">F(1)F(0) ATP synthase produces ATP from ADP in the presence of a proton or sodium gradient. F-type ATPases consist of two structural domains, F(1) containing the extramembraneous catalytic core and F(0) containing the membrane proton channel, linked together by a central stalk and a peripheral stalk. During catalysis, ATP synthesis in the catalytic domain of F(1) is coupled via a rotary mechanism of the central stalk subunits to proton translocation.</text>
</comment>
<dbReference type="STRING" id="272627.CCC_00579"/>
<comment type="function">
    <text evidence="8">This protein is part of the stalk that links CF(0) to CF(1). It either transmits conformational changes from CF(0) to CF(1) or is implicated in proton conduction.</text>
</comment>
<dbReference type="GO" id="GO:0046933">
    <property type="term" value="F:proton-transporting ATP synthase activity, rotational mechanism"/>
    <property type="evidence" value="ECO:0007669"/>
    <property type="project" value="UniProtKB-UniRule"/>
</dbReference>
<reference evidence="9 10" key="1">
    <citation type="submission" date="2015-01" db="EMBL/GenBank/DDBJ databases">
        <title>Genome Sequence of Magnetospirillum magnetotacticum Strain MS-1.</title>
        <authorList>
            <person name="Marinov G.K."/>
            <person name="Smalley M.D."/>
            <person name="DeSalvo G."/>
        </authorList>
    </citation>
    <scope>NUCLEOTIDE SEQUENCE [LARGE SCALE GENOMIC DNA]</scope>
    <source>
        <strain evidence="9 10">MS-1</strain>
    </source>
</reference>
<dbReference type="Gene3D" id="1.10.520.20">
    <property type="entry name" value="N-terminal domain of the delta subunit of the F1F0-ATP synthase"/>
    <property type="match status" value="1"/>
</dbReference>
<keyword evidence="10" id="KW-1185">Reference proteome</keyword>
<dbReference type="InterPro" id="IPR026015">
    <property type="entry name" value="ATP_synth_OSCP/delta_N_sf"/>
</dbReference>
<evidence type="ECO:0000256" key="8">
    <source>
        <dbReference type="HAMAP-Rule" id="MF_01416"/>
    </source>
</evidence>
<comment type="subcellular location">
    <subcellularLocation>
        <location evidence="8">Cell membrane</location>
        <topology evidence="8">Peripheral membrane protein</topology>
    </subcellularLocation>
    <subcellularLocation>
        <location evidence="1">Membrane</location>
    </subcellularLocation>
</comment>
<proteinExistence type="inferred from homology"/>
<accession>A0A0C2YQW1</accession>
<keyword evidence="6 8" id="KW-0139">CF(1)</keyword>
<dbReference type="InterPro" id="IPR020781">
    <property type="entry name" value="ATPase_OSCP/d_CS"/>
</dbReference>
<evidence type="ECO:0000256" key="7">
    <source>
        <dbReference type="ARBA" id="ARBA00023310"/>
    </source>
</evidence>
<organism evidence="9 10">
    <name type="scientific">Paramagnetospirillum magnetotacticum MS-1</name>
    <dbReference type="NCBI Taxonomy" id="272627"/>
    <lineage>
        <taxon>Bacteria</taxon>
        <taxon>Pseudomonadati</taxon>
        <taxon>Pseudomonadota</taxon>
        <taxon>Alphaproteobacteria</taxon>
        <taxon>Rhodospirillales</taxon>
        <taxon>Magnetospirillaceae</taxon>
        <taxon>Paramagnetospirillum</taxon>
    </lineage>
</organism>
<gene>
    <name evidence="8" type="primary">atpH</name>
    <name evidence="9" type="ORF">CCC_00579</name>
</gene>
<protein>
    <recommendedName>
        <fullName evidence="8">ATP synthase subunit delta</fullName>
    </recommendedName>
    <alternativeName>
        <fullName evidence="8">ATP synthase F(1) sector subunit delta</fullName>
    </alternativeName>
    <alternativeName>
        <fullName evidence="8">F-type ATPase subunit delta</fullName>
        <shortName evidence="8">F-ATPase subunit delta</shortName>
    </alternativeName>
</protein>
<evidence type="ECO:0000256" key="4">
    <source>
        <dbReference type="ARBA" id="ARBA00023065"/>
    </source>
</evidence>
<keyword evidence="2 8" id="KW-0813">Transport</keyword>
<dbReference type="SUPFAM" id="SSF47928">
    <property type="entry name" value="N-terminal domain of the delta subunit of the F1F0-ATP synthase"/>
    <property type="match status" value="1"/>
</dbReference>